<proteinExistence type="inferred from homology"/>
<dbReference type="PANTHER" id="PTHR30042">
    <property type="entry name" value="POTASSIUM-TRANSPORTING ATPASE C CHAIN"/>
    <property type="match status" value="1"/>
</dbReference>
<dbReference type="RefSeq" id="WP_193349960.1">
    <property type="nucleotide sequence ID" value="NZ_CBCSIP010000202.1"/>
</dbReference>
<keyword evidence="7 11" id="KW-0630">Potassium</keyword>
<evidence type="ECO:0000256" key="12">
    <source>
        <dbReference type="SAM" id="MobiDB-lite"/>
    </source>
</evidence>
<evidence type="ECO:0000256" key="7">
    <source>
        <dbReference type="ARBA" id="ARBA00022958"/>
    </source>
</evidence>
<reference evidence="13 14" key="1">
    <citation type="submission" date="2020-02" db="EMBL/GenBank/DDBJ databases">
        <authorList>
            <person name="Babadi Z.K."/>
            <person name="Risdian C."/>
            <person name="Ebrahimipour G.H."/>
            <person name="Wink J."/>
        </authorList>
    </citation>
    <scope>NUCLEOTIDE SEQUENCE [LARGE SCALE GENOMIC DNA]</scope>
    <source>
        <strain evidence="13 14">ZKHCc1 1396</strain>
    </source>
</reference>
<comment type="subcellular location">
    <subcellularLocation>
        <location evidence="11">Cell membrane</location>
        <topology evidence="11">Single-pass membrane protein</topology>
    </subcellularLocation>
</comment>
<gene>
    <name evidence="11 13" type="primary">kdpC</name>
    <name evidence="13" type="ORF">G4177_20230</name>
</gene>
<keyword evidence="9 11" id="KW-0406">Ion transport</keyword>
<evidence type="ECO:0000256" key="8">
    <source>
        <dbReference type="ARBA" id="ARBA00022989"/>
    </source>
</evidence>
<dbReference type="HAMAP" id="MF_00276">
    <property type="entry name" value="KdpC"/>
    <property type="match status" value="1"/>
</dbReference>
<feature type="compositionally biased region" description="Polar residues" evidence="12">
    <location>
        <begin position="83"/>
        <end position="93"/>
    </location>
</feature>
<accession>A0ABR9PRF3</accession>
<evidence type="ECO:0000256" key="11">
    <source>
        <dbReference type="HAMAP-Rule" id="MF_00276"/>
    </source>
</evidence>
<evidence type="ECO:0000313" key="13">
    <source>
        <dbReference type="EMBL" id="MBE4750501.1"/>
    </source>
</evidence>
<dbReference type="Pfam" id="PF02669">
    <property type="entry name" value="KdpC"/>
    <property type="match status" value="1"/>
</dbReference>
<keyword evidence="3 11" id="KW-0633">Potassium transport</keyword>
<evidence type="ECO:0000256" key="4">
    <source>
        <dbReference type="ARBA" id="ARBA00022692"/>
    </source>
</evidence>
<dbReference type="EMBL" id="JAAIYO010000005">
    <property type="protein sequence ID" value="MBE4750501.1"/>
    <property type="molecule type" value="Genomic_DNA"/>
</dbReference>
<dbReference type="PANTHER" id="PTHR30042:SF2">
    <property type="entry name" value="POTASSIUM-TRANSPORTING ATPASE KDPC SUBUNIT"/>
    <property type="match status" value="1"/>
</dbReference>
<keyword evidence="14" id="KW-1185">Reference proteome</keyword>
<feature type="region of interest" description="Disordered" evidence="12">
    <location>
        <begin position="62"/>
        <end position="94"/>
    </location>
</feature>
<evidence type="ECO:0000256" key="5">
    <source>
        <dbReference type="ARBA" id="ARBA00022741"/>
    </source>
</evidence>
<keyword evidence="4 11" id="KW-0812">Transmembrane</keyword>
<comment type="subunit">
    <text evidence="11">The system is composed of three essential subunits: KdpA, KdpB and KdpC.</text>
</comment>
<dbReference type="NCBIfam" id="NF001454">
    <property type="entry name" value="PRK00315.1"/>
    <property type="match status" value="1"/>
</dbReference>
<protein>
    <recommendedName>
        <fullName evidence="11">Potassium-transporting ATPase KdpC subunit</fullName>
    </recommendedName>
    <alternativeName>
        <fullName evidence="11">ATP phosphohydrolase [potassium-transporting] C chain</fullName>
    </alternativeName>
    <alternativeName>
        <fullName evidence="11">Potassium-binding and translocating subunit C</fullName>
    </alternativeName>
    <alternativeName>
        <fullName evidence="11">Potassium-translocating ATPase C chain</fullName>
    </alternativeName>
</protein>
<dbReference type="NCBIfam" id="TIGR00681">
    <property type="entry name" value="kdpC"/>
    <property type="match status" value="1"/>
</dbReference>
<keyword evidence="2 11" id="KW-1003">Cell membrane</keyword>
<keyword evidence="1 11" id="KW-0813">Transport</keyword>
<evidence type="ECO:0000256" key="6">
    <source>
        <dbReference type="ARBA" id="ARBA00022840"/>
    </source>
</evidence>
<dbReference type="PIRSF" id="PIRSF001296">
    <property type="entry name" value="K_ATPase_KdpC"/>
    <property type="match status" value="1"/>
</dbReference>
<evidence type="ECO:0000256" key="3">
    <source>
        <dbReference type="ARBA" id="ARBA00022538"/>
    </source>
</evidence>
<dbReference type="InterPro" id="IPR003820">
    <property type="entry name" value="KdpC"/>
</dbReference>
<dbReference type="Proteomes" id="UP001516472">
    <property type="component" value="Unassembled WGS sequence"/>
</dbReference>
<keyword evidence="6 11" id="KW-0067">ATP-binding</keyword>
<keyword evidence="10 11" id="KW-0472">Membrane</keyword>
<organism evidence="13 14">
    <name type="scientific">Corallococcus soli</name>
    <dbReference type="NCBI Taxonomy" id="2710757"/>
    <lineage>
        <taxon>Bacteria</taxon>
        <taxon>Pseudomonadati</taxon>
        <taxon>Myxococcota</taxon>
        <taxon>Myxococcia</taxon>
        <taxon>Myxococcales</taxon>
        <taxon>Cystobacterineae</taxon>
        <taxon>Myxococcaceae</taxon>
        <taxon>Corallococcus</taxon>
    </lineage>
</organism>
<keyword evidence="8 11" id="KW-1133">Transmembrane helix</keyword>
<evidence type="ECO:0000256" key="9">
    <source>
        <dbReference type="ARBA" id="ARBA00023065"/>
    </source>
</evidence>
<comment type="similarity">
    <text evidence="11">Belongs to the KdpC family.</text>
</comment>
<comment type="function">
    <text evidence="11">Part of the high-affinity ATP-driven potassium transport (or Kdp) system, which catalyzes the hydrolysis of ATP coupled with the electrogenic transport of potassium into the cytoplasm. This subunit acts as a catalytic chaperone that increases the ATP-binding affinity of the ATP-hydrolyzing subunit KdpB by the formation of a transient KdpB/KdpC/ATP ternary complex.</text>
</comment>
<sequence length="200" mass="20973">MFSTLLVALRASVVTLVLTGVLYPLVVTGAAQVLFPREANGSLVKDEQGREVGSALIGQGFTRPDYFQPRPSAAGTGYDATASGGSNLGPTSQKLRDRVVAEADRLRRENPEAPGPVPGELVTASASGLDPHVSPESALWQVPRVARARGVDPARVRTLVASQVEGRTLGVLGEPRVNVLTLNLAMDRQFGGPARTLASP</sequence>
<evidence type="ECO:0000256" key="1">
    <source>
        <dbReference type="ARBA" id="ARBA00022448"/>
    </source>
</evidence>
<evidence type="ECO:0000256" key="2">
    <source>
        <dbReference type="ARBA" id="ARBA00022475"/>
    </source>
</evidence>
<evidence type="ECO:0000256" key="10">
    <source>
        <dbReference type="ARBA" id="ARBA00023136"/>
    </source>
</evidence>
<name>A0ABR9PRF3_9BACT</name>
<keyword evidence="5 11" id="KW-0547">Nucleotide-binding</keyword>
<evidence type="ECO:0000313" key="14">
    <source>
        <dbReference type="Proteomes" id="UP001516472"/>
    </source>
</evidence>
<comment type="caution">
    <text evidence="13">The sequence shown here is derived from an EMBL/GenBank/DDBJ whole genome shotgun (WGS) entry which is preliminary data.</text>
</comment>